<dbReference type="PANTHER" id="PTHR24320">
    <property type="entry name" value="RETINOL DEHYDROGENASE"/>
    <property type="match status" value="1"/>
</dbReference>
<organism evidence="3 4">
    <name type="scientific">Gordonia soli NBRC 108243</name>
    <dbReference type="NCBI Taxonomy" id="1223545"/>
    <lineage>
        <taxon>Bacteria</taxon>
        <taxon>Bacillati</taxon>
        <taxon>Actinomycetota</taxon>
        <taxon>Actinomycetes</taxon>
        <taxon>Mycobacteriales</taxon>
        <taxon>Gordoniaceae</taxon>
        <taxon>Gordonia</taxon>
    </lineage>
</organism>
<accession>M0QNW2</accession>
<dbReference type="OrthoDB" id="3237043at2"/>
<evidence type="ECO:0000313" key="4">
    <source>
        <dbReference type="Proteomes" id="UP000011666"/>
    </source>
</evidence>
<evidence type="ECO:0000256" key="2">
    <source>
        <dbReference type="ARBA" id="ARBA00023002"/>
    </source>
</evidence>
<evidence type="ECO:0000313" key="3">
    <source>
        <dbReference type="EMBL" id="GAC70099.1"/>
    </source>
</evidence>
<dbReference type="GO" id="GO:0016491">
    <property type="term" value="F:oxidoreductase activity"/>
    <property type="evidence" value="ECO:0007669"/>
    <property type="project" value="UniProtKB-KW"/>
</dbReference>
<proteinExistence type="inferred from homology"/>
<dbReference type="PANTHER" id="PTHR24320:SF148">
    <property type="entry name" value="NAD(P)-BINDING ROSSMANN-FOLD SUPERFAMILY PROTEIN"/>
    <property type="match status" value="1"/>
</dbReference>
<protein>
    <submittedName>
        <fullName evidence="3">Putative oxidoreductase</fullName>
    </submittedName>
</protein>
<comment type="caution">
    <text evidence="3">The sequence shown here is derived from an EMBL/GenBank/DDBJ whole genome shotgun (WGS) entry which is preliminary data.</text>
</comment>
<keyword evidence="4" id="KW-1185">Reference proteome</keyword>
<dbReference type="PRINTS" id="PR00081">
    <property type="entry name" value="GDHRDH"/>
</dbReference>
<evidence type="ECO:0000256" key="1">
    <source>
        <dbReference type="ARBA" id="ARBA00006484"/>
    </source>
</evidence>
<dbReference type="SUPFAM" id="SSF51735">
    <property type="entry name" value="NAD(P)-binding Rossmann-fold domains"/>
    <property type="match status" value="1"/>
</dbReference>
<dbReference type="Gene3D" id="3.40.50.720">
    <property type="entry name" value="NAD(P)-binding Rossmann-like Domain"/>
    <property type="match status" value="1"/>
</dbReference>
<dbReference type="InterPro" id="IPR002347">
    <property type="entry name" value="SDR_fam"/>
</dbReference>
<name>M0QNW2_9ACTN</name>
<comment type="similarity">
    <text evidence="1">Belongs to the short-chain dehydrogenases/reductases (SDR) family.</text>
</comment>
<reference evidence="3 4" key="1">
    <citation type="submission" date="2013-01" db="EMBL/GenBank/DDBJ databases">
        <title>Whole genome shotgun sequence of Gordonia soli NBRC 108243.</title>
        <authorList>
            <person name="Isaki-Nakamura S."/>
            <person name="Hosoyama A."/>
            <person name="Tsuchikane K."/>
            <person name="Ando Y."/>
            <person name="Baba S."/>
            <person name="Ohji S."/>
            <person name="Hamada M."/>
            <person name="Tamura T."/>
            <person name="Yamazoe A."/>
            <person name="Yamazaki S."/>
            <person name="Fujita N."/>
        </authorList>
    </citation>
    <scope>NUCLEOTIDE SEQUENCE [LARGE SCALE GENOMIC DNA]</scope>
    <source>
        <strain evidence="3 4">NBRC 108243</strain>
    </source>
</reference>
<keyword evidence="2" id="KW-0560">Oxidoreductase</keyword>
<gene>
    <name evidence="3" type="ORF">GS4_32_00430</name>
</gene>
<dbReference type="eggNOG" id="COG1028">
    <property type="taxonomic scope" value="Bacteria"/>
</dbReference>
<dbReference type="Proteomes" id="UP000011666">
    <property type="component" value="Unassembled WGS sequence"/>
</dbReference>
<dbReference type="STRING" id="1223545.GS4_32_00430"/>
<dbReference type="Pfam" id="PF00106">
    <property type="entry name" value="adh_short"/>
    <property type="match status" value="1"/>
</dbReference>
<sequence length="305" mass="32619">MYTTVMTGASRGIGRYAAEKLLAGDPNLHLVVLGRAEGNSTLATSLTRFARRLMTVDVDLASLDDTRAAAETVVDRVSAGDLPPLRGFLGNAGLQFADDRHETVDGLETTFAVNVIANHVLLGALVPAVTAPARLVITASDTHFGDLRHTGGLVPAPRWTDPAALARTGAFGDANPVTAGRRAYSTSKLAVIHLVHEWARRLPDGVEIVSYNPSFVPNTGLARDASRRDRYANRWLLPAITVTPFFDSVPTAGRKLADVALGRIPAPSGAYIDRTRVIPSSGESYDADRERMLWDFLGGLLASNP</sequence>
<dbReference type="EMBL" id="BANX01000032">
    <property type="protein sequence ID" value="GAC70099.1"/>
    <property type="molecule type" value="Genomic_DNA"/>
</dbReference>
<dbReference type="AlphaFoldDB" id="M0QNW2"/>
<dbReference type="InterPro" id="IPR036291">
    <property type="entry name" value="NAD(P)-bd_dom_sf"/>
</dbReference>